<evidence type="ECO:0000313" key="2">
    <source>
        <dbReference type="Proteomes" id="UP000181951"/>
    </source>
</evidence>
<keyword evidence="2" id="KW-1185">Reference proteome</keyword>
<protein>
    <submittedName>
        <fullName evidence="1">Uncharacterized protein</fullName>
    </submittedName>
</protein>
<sequence length="104" mass="11114">MNDFTFVRADRAALMVGLFVDDHAVTVSAMPLLGYRHRLDGHAVPVFDDAGRPTTQAEVEANLCGGHLQGGGCRKLVALYDATDPDQADAAWRVAGQTLDAMIS</sequence>
<dbReference type="Proteomes" id="UP000181951">
    <property type="component" value="Unassembled WGS sequence"/>
</dbReference>
<reference evidence="1 2" key="1">
    <citation type="submission" date="2016-10" db="EMBL/GenBank/DDBJ databases">
        <authorList>
            <person name="de Groot N.N."/>
        </authorList>
    </citation>
    <scope>NUCLEOTIDE SEQUENCE [LARGE SCALE GENOMIC DNA]</scope>
    <source>
        <strain evidence="1 2">CGMCC 4.2026</strain>
    </source>
</reference>
<dbReference type="RefSeq" id="WP_069462511.1">
    <property type="nucleotide sequence ID" value="NZ_FODD01000015.1"/>
</dbReference>
<accession>A0A1H8L8I5</accession>
<name>A0A1H8L8I5_9ACTN</name>
<dbReference type="AlphaFoldDB" id="A0A1H8L8I5"/>
<proteinExistence type="predicted"/>
<dbReference type="STRING" id="310780.SAMN05216267_1015100"/>
<dbReference type="EMBL" id="FODD01000015">
    <property type="protein sequence ID" value="SEO01494.1"/>
    <property type="molecule type" value="Genomic_DNA"/>
</dbReference>
<evidence type="ECO:0000313" key="1">
    <source>
        <dbReference type="EMBL" id="SEO01494.1"/>
    </source>
</evidence>
<gene>
    <name evidence="1" type="ORF">SAMN05216267_1015100</name>
</gene>
<organism evidence="1 2">
    <name type="scientific">Actinacidiphila rubida</name>
    <dbReference type="NCBI Taxonomy" id="310780"/>
    <lineage>
        <taxon>Bacteria</taxon>
        <taxon>Bacillati</taxon>
        <taxon>Actinomycetota</taxon>
        <taxon>Actinomycetes</taxon>
        <taxon>Kitasatosporales</taxon>
        <taxon>Streptomycetaceae</taxon>
        <taxon>Actinacidiphila</taxon>
    </lineage>
</organism>